<dbReference type="Gene3D" id="2.170.120.30">
    <property type="match status" value="2"/>
</dbReference>
<reference evidence="1 2" key="1">
    <citation type="submission" date="2022-06" db="EMBL/GenBank/DDBJ databases">
        <title>Isolation of gut microbiota from human fecal samples.</title>
        <authorList>
            <person name="Pamer E.G."/>
            <person name="Barat B."/>
            <person name="Waligurski E."/>
            <person name="Medina S."/>
            <person name="Paddock L."/>
            <person name="Mostad J."/>
        </authorList>
    </citation>
    <scope>NUCLEOTIDE SEQUENCE [LARGE SCALE GENOMIC DNA]</scope>
    <source>
        <strain evidence="1 2">DFI.7.95</strain>
    </source>
</reference>
<dbReference type="InterPro" id="IPR012505">
    <property type="entry name" value="YbbR"/>
</dbReference>
<dbReference type="PANTHER" id="PTHR37804">
    <property type="entry name" value="CDAA REGULATORY PROTEIN CDAR"/>
    <property type="match status" value="1"/>
</dbReference>
<dbReference type="PANTHER" id="PTHR37804:SF1">
    <property type="entry name" value="CDAA REGULATORY PROTEIN CDAR"/>
    <property type="match status" value="1"/>
</dbReference>
<evidence type="ECO:0000313" key="1">
    <source>
        <dbReference type="EMBL" id="MCQ4925262.1"/>
    </source>
</evidence>
<protein>
    <submittedName>
        <fullName evidence="1">CdaR family protein</fullName>
    </submittedName>
</protein>
<evidence type="ECO:0000313" key="2">
    <source>
        <dbReference type="Proteomes" id="UP001524478"/>
    </source>
</evidence>
<dbReference type="Gene3D" id="2.170.120.40">
    <property type="entry name" value="YbbR-like domain"/>
    <property type="match status" value="2"/>
</dbReference>
<organism evidence="1 2">
    <name type="scientific">Tissierella carlieri</name>
    <dbReference type="NCBI Taxonomy" id="689904"/>
    <lineage>
        <taxon>Bacteria</taxon>
        <taxon>Bacillati</taxon>
        <taxon>Bacillota</taxon>
        <taxon>Tissierellia</taxon>
        <taxon>Tissierellales</taxon>
        <taxon>Tissierellaceae</taxon>
        <taxon>Tissierella</taxon>
    </lineage>
</organism>
<dbReference type="Proteomes" id="UP001524478">
    <property type="component" value="Unassembled WGS sequence"/>
</dbReference>
<sequence length="406" mass="45200">MSKEKSDLTLKIFSVIIAIVLWSYVTSESEVNPDISKEYRNIPVTYTNKTALDRQDLVIIEPEEATVSVKVTGKKSDMAKFSREFIKAEVDLSGYSEGQVKVPINISLDQSSNIKIVGREPENVLFTFDKIITKTQSVTVKTKGSLDPNYVLGDISTKTQSVLLKGPRSLVNKVADVVAVVDISGGKEDINVTEPIKLIDDEKNDVRGVEYEPSVVNVSIPVFRIVTVPIELNLQTEPPENYEITSITINPNKITLKGGNDIANLTFIQTKPVDINYLMENVDVPVELDLPENASLLNPNEKVTISLKIEENFTKAFEYTLDEVDIRNLDSGLTIDKDDHSKTIQVLAKGSKEAIENLTKEDLMPYLDFNMLDEGTHRINLGFTAPIGITVKEILPQPIELKIINH</sequence>
<dbReference type="InterPro" id="IPR053154">
    <property type="entry name" value="c-di-AMP_regulator"/>
</dbReference>
<dbReference type="RefSeq" id="WP_256312776.1">
    <property type="nucleotide sequence ID" value="NZ_JANGAC010000020.1"/>
</dbReference>
<gene>
    <name evidence="1" type="ORF">NE686_19315</name>
</gene>
<dbReference type="EMBL" id="JANGAC010000020">
    <property type="protein sequence ID" value="MCQ4925262.1"/>
    <property type="molecule type" value="Genomic_DNA"/>
</dbReference>
<accession>A0ABT1SH55</accession>
<dbReference type="Pfam" id="PF07949">
    <property type="entry name" value="YbbR"/>
    <property type="match status" value="3"/>
</dbReference>
<name>A0ABT1SH55_9FIRM</name>
<proteinExistence type="predicted"/>
<comment type="caution">
    <text evidence="1">The sequence shown here is derived from an EMBL/GenBank/DDBJ whole genome shotgun (WGS) entry which is preliminary data.</text>
</comment>
<keyword evidence="2" id="KW-1185">Reference proteome</keyword>